<feature type="transmembrane region" description="Helical" evidence="2">
    <location>
        <begin position="6"/>
        <end position="22"/>
    </location>
</feature>
<feature type="region of interest" description="Disordered" evidence="1">
    <location>
        <begin position="28"/>
        <end position="53"/>
    </location>
</feature>
<feature type="compositionally biased region" description="Acidic residues" evidence="1">
    <location>
        <begin position="101"/>
        <end position="111"/>
    </location>
</feature>
<reference evidence="3" key="1">
    <citation type="submission" date="2021-06" db="EMBL/GenBank/DDBJ databases">
        <authorList>
            <person name="Kallberg Y."/>
            <person name="Tangrot J."/>
            <person name="Rosling A."/>
        </authorList>
    </citation>
    <scope>NUCLEOTIDE SEQUENCE</scope>
    <source>
        <strain evidence="3">FL966</strain>
    </source>
</reference>
<sequence length="137" mass="15642">MGVWAIAVVTVFSLGVFINIVVENLTSPLQKPPSNENEEDKNDFDDQYCDNSTQNESDYWTDLAEYMSIIEERVAFVFFSVVSEPSTPSCSMVPPQCNCSQDEDTDSDISDDYSDLGDIDYYFKDYDWSHESIDVHE</sequence>
<keyword evidence="2" id="KW-0812">Transmembrane</keyword>
<comment type="caution">
    <text evidence="3">The sequence shown here is derived from an EMBL/GenBank/DDBJ whole genome shotgun (WGS) entry which is preliminary data.</text>
</comment>
<feature type="region of interest" description="Disordered" evidence="1">
    <location>
        <begin position="86"/>
        <end position="111"/>
    </location>
</feature>
<keyword evidence="4" id="KW-1185">Reference proteome</keyword>
<keyword evidence="2" id="KW-0472">Membrane</keyword>
<feature type="compositionally biased region" description="Acidic residues" evidence="1">
    <location>
        <begin position="36"/>
        <end position="48"/>
    </location>
</feature>
<dbReference type="AlphaFoldDB" id="A0A9N8ZMR5"/>
<evidence type="ECO:0000256" key="2">
    <source>
        <dbReference type="SAM" id="Phobius"/>
    </source>
</evidence>
<name>A0A9N8ZMR5_9GLOM</name>
<organism evidence="3 4">
    <name type="scientific">Cetraspora pellucida</name>
    <dbReference type="NCBI Taxonomy" id="1433469"/>
    <lineage>
        <taxon>Eukaryota</taxon>
        <taxon>Fungi</taxon>
        <taxon>Fungi incertae sedis</taxon>
        <taxon>Mucoromycota</taxon>
        <taxon>Glomeromycotina</taxon>
        <taxon>Glomeromycetes</taxon>
        <taxon>Diversisporales</taxon>
        <taxon>Gigasporaceae</taxon>
        <taxon>Cetraspora</taxon>
    </lineage>
</organism>
<accession>A0A9N8ZMR5</accession>
<keyword evidence="2" id="KW-1133">Transmembrane helix</keyword>
<dbReference type="EMBL" id="CAJVQA010001075">
    <property type="protein sequence ID" value="CAG8501423.1"/>
    <property type="molecule type" value="Genomic_DNA"/>
</dbReference>
<proteinExistence type="predicted"/>
<dbReference type="OrthoDB" id="2432131at2759"/>
<protein>
    <submittedName>
        <fullName evidence="3">7477_t:CDS:1</fullName>
    </submittedName>
</protein>
<evidence type="ECO:0000313" key="3">
    <source>
        <dbReference type="EMBL" id="CAG8501423.1"/>
    </source>
</evidence>
<dbReference type="Proteomes" id="UP000789759">
    <property type="component" value="Unassembled WGS sequence"/>
</dbReference>
<evidence type="ECO:0000256" key="1">
    <source>
        <dbReference type="SAM" id="MobiDB-lite"/>
    </source>
</evidence>
<evidence type="ECO:0000313" key="4">
    <source>
        <dbReference type="Proteomes" id="UP000789759"/>
    </source>
</evidence>
<gene>
    <name evidence="3" type="ORF">CPELLU_LOCUS2466</name>
</gene>